<organism evidence="9 10">
    <name type="scientific">Hymenobacter amundsenii</name>
    <dbReference type="NCBI Taxonomy" id="2006685"/>
    <lineage>
        <taxon>Bacteria</taxon>
        <taxon>Pseudomonadati</taxon>
        <taxon>Bacteroidota</taxon>
        <taxon>Cytophagia</taxon>
        <taxon>Cytophagales</taxon>
        <taxon>Hymenobacteraceae</taxon>
        <taxon>Hymenobacter</taxon>
    </lineage>
</organism>
<dbReference type="AlphaFoldDB" id="A0A246FI34"/>
<dbReference type="GO" id="GO:0003755">
    <property type="term" value="F:peptidyl-prolyl cis-trans isomerase activity"/>
    <property type="evidence" value="ECO:0007669"/>
    <property type="project" value="UniProtKB-UniRule"/>
</dbReference>
<evidence type="ECO:0000256" key="3">
    <source>
        <dbReference type="ARBA" id="ARBA00023110"/>
    </source>
</evidence>
<keyword evidence="7" id="KW-0812">Transmembrane</keyword>
<dbReference type="Gene3D" id="3.10.50.40">
    <property type="match status" value="1"/>
</dbReference>
<accession>A0A246FI34</accession>
<gene>
    <name evidence="9" type="ORF">CDA63_15735</name>
</gene>
<dbReference type="EC" id="5.2.1.8" evidence="6"/>
<comment type="caution">
    <text evidence="9">The sequence shown here is derived from an EMBL/GenBank/DDBJ whole genome shotgun (WGS) entry which is preliminary data.</text>
</comment>
<protein>
    <recommendedName>
        <fullName evidence="6">Peptidyl-prolyl cis-trans isomerase</fullName>
        <ecNumber evidence="6">5.2.1.8</ecNumber>
    </recommendedName>
</protein>
<dbReference type="PROSITE" id="PS50059">
    <property type="entry name" value="FKBP_PPIASE"/>
    <property type="match status" value="1"/>
</dbReference>
<dbReference type="InterPro" id="IPR046357">
    <property type="entry name" value="PPIase_dom_sf"/>
</dbReference>
<evidence type="ECO:0000256" key="4">
    <source>
        <dbReference type="ARBA" id="ARBA00023235"/>
    </source>
</evidence>
<keyword evidence="7" id="KW-0472">Membrane</keyword>
<dbReference type="PANTHER" id="PTHR43811:SF19">
    <property type="entry name" value="39 KDA FK506-BINDING NUCLEAR PROTEIN"/>
    <property type="match status" value="1"/>
</dbReference>
<dbReference type="InterPro" id="IPR001179">
    <property type="entry name" value="PPIase_FKBP_dom"/>
</dbReference>
<evidence type="ECO:0000256" key="2">
    <source>
        <dbReference type="ARBA" id="ARBA00006577"/>
    </source>
</evidence>
<dbReference type="PANTHER" id="PTHR43811">
    <property type="entry name" value="FKBP-TYPE PEPTIDYL-PROLYL CIS-TRANS ISOMERASE FKPA"/>
    <property type="match status" value="1"/>
</dbReference>
<comment type="catalytic activity">
    <reaction evidence="1 5 6">
        <text>[protein]-peptidylproline (omega=180) = [protein]-peptidylproline (omega=0)</text>
        <dbReference type="Rhea" id="RHEA:16237"/>
        <dbReference type="Rhea" id="RHEA-COMP:10747"/>
        <dbReference type="Rhea" id="RHEA-COMP:10748"/>
        <dbReference type="ChEBI" id="CHEBI:83833"/>
        <dbReference type="ChEBI" id="CHEBI:83834"/>
        <dbReference type="EC" id="5.2.1.8"/>
    </reaction>
</comment>
<evidence type="ECO:0000313" key="9">
    <source>
        <dbReference type="EMBL" id="OWP62186.1"/>
    </source>
</evidence>
<reference evidence="9 10" key="1">
    <citation type="submission" date="2017-06" db="EMBL/GenBank/DDBJ databases">
        <title>Hymenobacter amundsenii sp. nov. isolated from regoliths in Antarctica.</title>
        <authorList>
            <person name="Sedlacek I."/>
            <person name="Kralova S."/>
            <person name="Pantucek R."/>
            <person name="Svec P."/>
            <person name="Holochova P."/>
            <person name="Stankova E."/>
            <person name="Vrbovska V."/>
            <person name="Busse H.-J."/>
        </authorList>
    </citation>
    <scope>NUCLEOTIDE SEQUENCE [LARGE SCALE GENOMIC DNA]</scope>
    <source>
        <strain evidence="9 10">CCM 8682</strain>
    </source>
</reference>
<comment type="similarity">
    <text evidence="2 6">Belongs to the FKBP-type PPIase family.</text>
</comment>
<dbReference type="Proteomes" id="UP000197277">
    <property type="component" value="Unassembled WGS sequence"/>
</dbReference>
<evidence type="ECO:0000313" key="10">
    <source>
        <dbReference type="Proteomes" id="UP000197277"/>
    </source>
</evidence>
<evidence type="ECO:0000256" key="5">
    <source>
        <dbReference type="PROSITE-ProRule" id="PRU00277"/>
    </source>
</evidence>
<sequence length="238" mass="25717">MPRPPSPPLVARWTKLKCVVRLKLCSSSRASNPCGGLAQQAKPPVWCNLAGGFCIFGVFHVLLLAFFSCMRSFLSRFRQPTWLATLCFLMVTALLSACQKEDTTDYTERDEALITAYIKDNNLTGFQRQPSGLYVAITQPGTGANAQTGQAVSALYTGQTFDGKVFDSSSNNNNTPISFVLGQGQVIAGWDQGFALLNKGSKAILLIPSELAYKGASPSSSIPAHAVLRFDVEVTNIK</sequence>
<keyword evidence="3 5" id="KW-0697">Rotamase</keyword>
<name>A0A246FI34_9BACT</name>
<feature type="domain" description="PPIase FKBP-type" evidence="8">
    <location>
        <begin position="149"/>
        <end position="238"/>
    </location>
</feature>
<dbReference type="OrthoDB" id="9814548at2"/>
<proteinExistence type="inferred from homology"/>
<evidence type="ECO:0000256" key="7">
    <source>
        <dbReference type="SAM" id="Phobius"/>
    </source>
</evidence>
<evidence type="ECO:0000256" key="6">
    <source>
        <dbReference type="RuleBase" id="RU003915"/>
    </source>
</evidence>
<feature type="transmembrane region" description="Helical" evidence="7">
    <location>
        <begin position="81"/>
        <end position="97"/>
    </location>
</feature>
<keyword evidence="7" id="KW-1133">Transmembrane helix</keyword>
<dbReference type="EMBL" id="NIRR01000031">
    <property type="protein sequence ID" value="OWP62186.1"/>
    <property type="molecule type" value="Genomic_DNA"/>
</dbReference>
<dbReference type="SUPFAM" id="SSF54534">
    <property type="entry name" value="FKBP-like"/>
    <property type="match status" value="1"/>
</dbReference>
<keyword evidence="10" id="KW-1185">Reference proteome</keyword>
<evidence type="ECO:0000256" key="1">
    <source>
        <dbReference type="ARBA" id="ARBA00000971"/>
    </source>
</evidence>
<dbReference type="Pfam" id="PF00254">
    <property type="entry name" value="FKBP_C"/>
    <property type="match status" value="1"/>
</dbReference>
<keyword evidence="4 5" id="KW-0413">Isomerase</keyword>
<feature type="transmembrane region" description="Helical" evidence="7">
    <location>
        <begin position="49"/>
        <end position="69"/>
    </location>
</feature>
<evidence type="ECO:0000259" key="8">
    <source>
        <dbReference type="PROSITE" id="PS50059"/>
    </source>
</evidence>